<organism evidence="9 10">
    <name type="scientific">Bombella mellum</name>
    <dbReference type="NCBI Taxonomy" id="2039288"/>
    <lineage>
        <taxon>Bacteria</taxon>
        <taxon>Pseudomonadati</taxon>
        <taxon>Pseudomonadota</taxon>
        <taxon>Alphaproteobacteria</taxon>
        <taxon>Acetobacterales</taxon>
        <taxon>Acetobacteraceae</taxon>
        <taxon>Bombella</taxon>
    </lineage>
</organism>
<dbReference type="EMBL" id="PDLY01000002">
    <property type="protein sequence ID" value="MBA5727095.1"/>
    <property type="molecule type" value="Genomic_DNA"/>
</dbReference>
<sequence length="1515" mass="171997">MTQHKATTTRLDIVGFKSFADEVHLDILPGLTGIVGPNGCGKSNIVEALRWTMGETSARALRGGESDDLIFAGTGSRPARNLARVTLHLGSATGLAPAPFQQADELEISRQAERGSGSTYRINNRVMRARDVQTIFADLSSGARSSSIISQNRVSQLIAAKPEERRLLLEEAAGITGLYVRRRDAELKLRQAESNLERAEEHRQTLDQQIRTLSTQSEQAQRYRNVSKEIRQHERSLLILQHARAEQLVQSRQAALEKARQTLAKSEQALQAAQEQVKAQIEKQQQQEKELATLRPQLEQQRIRINVAQASLKHRQQAAEDNARQRTQLDEDITRQAEELAQLTEQQARTAQALEQLTSQQQTLASTSPALTEALNALKKQENEQQTAYEALSSQYQAGTLQQERLQSHQQALAKQITDDRHALTRLESELQTLEQECKRNTPTELSRQQASDSLEQAASYERQAKEADTRFQEQRLLSERTQRDLQEAQNQLQHFQQREKELTQTISRHQARLKADQEQIGQISGNLLDKAREQQLHQACEDAQQQTKRAAQNEKELVQKREKAEQLWLREQADREKRQQRRLFLEQELDRLEERLKEQQSRHVRAQTALEEAGSRAVKEAELQKVQSDLDTLQEQVKTRHEHIIQTEEQHASLLKQEQETQAARQKTESDLLRCKGEHEGLKRSLQGSLLAIPHPVMERLSIPDDLTNAVASALTDGLEASLPKKGEKLADTPRLWCTLPPLTEQDTPRTALSSLPSLATLIETPAPLRRAFQAIFLLENNQEGETLQTQLQPGQSLVSKDGALWRWDGFIRQPNTPTAEMVRLQQAQRLKKTETALQTLQQQLETQTELTETVRQQREQLEQTLAEQRQKHEENREEQARLRHHLEGLKQRHALQQEQLALLQNEVATQAEQQAHTKAQHDSTRKELSSLPETDSRVADAAKNLKALREQEQLARQTLETTRTQLQKTTDERQQALFRNRSLITRLDELKQTVTQLEHDLTELTSQKQTLLDRLSRIDIAALQADMEKSRSALQQARHDSVKAARRAEDVRKAASRQEEDLQEQTRLLTGLQARYESLSQQKRTLEAALKERLTEEKTCLEDQASLPDMAALKEWLDQTAAALTSTRETLQQKQADHQALVQELSLLKERHDHLQADSLKQGERHTQLQALITDLKKRRGALQQTATAQTDGNGFAQHEKQIQNDMKVLEKLEAEEQTLATSLSQTIATLQEQQTLLDHHRESGSRYREETIRLKERAEQAEEALALLRHDAPLPEDAEAPETVSADAEQSLRQSLKRAMKRREELGPVNLCAEDEFRTAQQEAERIAKEHQDLSTAIARLRGGVGAINREGRQRLMAVFADINEHFQKLFTRMFSGGKAHLQMVGSDDPLEAGLEIFAQPPGKKLSTLSLLSGGEQALTALSLIFAAFQCTPAPICVLDEVDAPLDDANVERFCTLIRDMTRETGTRFLVITHHQLTMAHMDRLYGITMQERGVSRLLSVNLDESIRMVNG</sequence>
<evidence type="ECO:0000256" key="1">
    <source>
        <dbReference type="ARBA" id="ARBA00022490"/>
    </source>
</evidence>
<evidence type="ECO:0000313" key="9">
    <source>
        <dbReference type="EMBL" id="MBA5727095.1"/>
    </source>
</evidence>
<feature type="coiled-coil region" evidence="6">
    <location>
        <begin position="249"/>
        <end position="301"/>
    </location>
</feature>
<dbReference type="Pfam" id="PF02463">
    <property type="entry name" value="SMC_N"/>
    <property type="match status" value="1"/>
</dbReference>
<evidence type="ECO:0000259" key="8">
    <source>
        <dbReference type="Pfam" id="PF02463"/>
    </source>
</evidence>
<evidence type="ECO:0000256" key="7">
    <source>
        <dbReference type="SAM" id="MobiDB-lite"/>
    </source>
</evidence>
<dbReference type="CDD" id="cd03278">
    <property type="entry name" value="ABC_SMC_barmotin"/>
    <property type="match status" value="1"/>
</dbReference>
<dbReference type="InterPro" id="IPR027417">
    <property type="entry name" value="P-loop_NTPase"/>
</dbReference>
<keyword evidence="5 6" id="KW-0238">DNA-binding</keyword>
<accession>A0ABR5ZS86</accession>
<feature type="compositionally biased region" description="Polar residues" evidence="7">
    <location>
        <begin position="443"/>
        <end position="457"/>
    </location>
</feature>
<feature type="coiled-coil region" evidence="6">
    <location>
        <begin position="1133"/>
        <end position="1160"/>
    </location>
</feature>
<evidence type="ECO:0000256" key="4">
    <source>
        <dbReference type="ARBA" id="ARBA00023054"/>
    </source>
</evidence>
<feature type="binding site" evidence="6">
    <location>
        <begin position="37"/>
        <end position="44"/>
    </location>
    <ligand>
        <name>ATP</name>
        <dbReference type="ChEBI" id="CHEBI:30616"/>
    </ligand>
</feature>
<dbReference type="RefSeq" id="WP_182040710.1">
    <property type="nucleotide sequence ID" value="NZ_PDLY01000002.1"/>
</dbReference>
<reference evidence="9 10" key="1">
    <citation type="submission" date="2017-10" db="EMBL/GenBank/DDBJ databases">
        <authorList>
            <person name="Jakob F."/>
        </authorList>
    </citation>
    <scope>NUCLEOTIDE SEQUENCE [LARGE SCALE GENOMIC DNA]</scope>
    <source>
        <strain evidence="9 10">TMW 2.1889</strain>
    </source>
</reference>
<feature type="coiled-coil region" evidence="6">
    <location>
        <begin position="182"/>
        <end position="216"/>
    </location>
</feature>
<keyword evidence="2 6" id="KW-0547">Nucleotide-binding</keyword>
<dbReference type="SUPFAM" id="SSF52540">
    <property type="entry name" value="P-loop containing nucleoside triphosphate hydrolases"/>
    <property type="match status" value="1"/>
</dbReference>
<evidence type="ECO:0000256" key="6">
    <source>
        <dbReference type="HAMAP-Rule" id="MF_01894"/>
    </source>
</evidence>
<comment type="caution">
    <text evidence="9">The sequence shown here is derived from an EMBL/GenBank/DDBJ whole genome shotgun (WGS) entry which is preliminary data.</text>
</comment>
<comment type="subunit">
    <text evidence="6">Homodimer.</text>
</comment>
<evidence type="ECO:0000256" key="5">
    <source>
        <dbReference type="ARBA" id="ARBA00023125"/>
    </source>
</evidence>
<feature type="region of interest" description="Disordered" evidence="7">
    <location>
        <begin position="913"/>
        <end position="939"/>
    </location>
</feature>
<evidence type="ECO:0000313" key="10">
    <source>
        <dbReference type="Proteomes" id="UP000765338"/>
    </source>
</evidence>
<dbReference type="PANTHER" id="PTHR43977">
    <property type="entry name" value="STRUCTURAL MAINTENANCE OF CHROMOSOMES PROTEIN 3"/>
    <property type="match status" value="1"/>
</dbReference>
<dbReference type="InterPro" id="IPR003395">
    <property type="entry name" value="RecF/RecN/SMC_N"/>
</dbReference>
<evidence type="ECO:0000256" key="3">
    <source>
        <dbReference type="ARBA" id="ARBA00022840"/>
    </source>
</evidence>
<dbReference type="InterPro" id="IPR024704">
    <property type="entry name" value="SMC"/>
</dbReference>
<keyword evidence="1 6" id="KW-0963">Cytoplasm</keyword>
<comment type="function">
    <text evidence="6">Required for chromosome condensation and partitioning.</text>
</comment>
<dbReference type="HAMAP" id="MF_01894">
    <property type="entry name" value="Smc_prok"/>
    <property type="match status" value="1"/>
</dbReference>
<dbReference type="Proteomes" id="UP000765338">
    <property type="component" value="Unassembled WGS sequence"/>
</dbReference>
<feature type="region of interest" description="Disordered" evidence="7">
    <location>
        <begin position="437"/>
        <end position="472"/>
    </location>
</feature>
<feature type="coiled-coil region" evidence="6">
    <location>
        <begin position="1247"/>
        <end position="1274"/>
    </location>
</feature>
<feature type="coiled-coil region" evidence="6">
    <location>
        <begin position="940"/>
        <end position="1098"/>
    </location>
</feature>
<keyword evidence="3 6" id="KW-0067">ATP-binding</keyword>
<feature type="coiled-coil region" evidence="6">
    <location>
        <begin position="472"/>
        <end position="637"/>
    </location>
</feature>
<name>A0ABR5ZS86_9PROT</name>
<feature type="coiled-coil region" evidence="6">
    <location>
        <begin position="326"/>
        <end position="437"/>
    </location>
</feature>
<comment type="similarity">
    <text evidence="6">Belongs to the SMC family.</text>
</comment>
<feature type="compositionally biased region" description="Basic and acidic residues" evidence="7">
    <location>
        <begin position="921"/>
        <end position="939"/>
    </location>
</feature>
<evidence type="ECO:0000256" key="2">
    <source>
        <dbReference type="ARBA" id="ARBA00022741"/>
    </source>
</evidence>
<gene>
    <name evidence="6" type="primary">smc</name>
    <name evidence="9" type="ORF">CPA56_03690</name>
</gene>
<comment type="subcellular location">
    <subcellularLocation>
        <location evidence="6">Cytoplasm</location>
    </subcellularLocation>
</comment>
<keyword evidence="4 6" id="KW-0175">Coiled coil</keyword>
<protein>
    <recommendedName>
        <fullName evidence="6">Chromosome partition protein Smc</fullName>
    </recommendedName>
</protein>
<proteinExistence type="inferred from homology"/>
<feature type="compositionally biased region" description="Basic and acidic residues" evidence="7">
    <location>
        <begin position="463"/>
        <end position="472"/>
    </location>
</feature>
<comment type="domain">
    <text evidence="6">Contains large globular domains required for ATP hydrolysis at each terminus and a third globular domain forming a flexible hinge near the middle of the molecule. These domains are separated by coiled-coil structures.</text>
</comment>
<keyword evidence="10" id="KW-1185">Reference proteome</keyword>
<feature type="domain" description="RecF/RecN/SMC N-terminal" evidence="8">
    <location>
        <begin position="9"/>
        <end position="1499"/>
    </location>
</feature>
<feature type="coiled-coil region" evidence="6">
    <location>
        <begin position="825"/>
        <end position="908"/>
    </location>
</feature>
<dbReference type="PIRSF" id="PIRSF005719">
    <property type="entry name" value="SMC"/>
    <property type="match status" value="1"/>
</dbReference>
<dbReference type="InterPro" id="IPR011890">
    <property type="entry name" value="SMC_prok"/>
</dbReference>
<dbReference type="Gene3D" id="3.40.50.300">
    <property type="entry name" value="P-loop containing nucleotide triphosphate hydrolases"/>
    <property type="match status" value="2"/>
</dbReference>